<dbReference type="GO" id="GO:0003677">
    <property type="term" value="F:DNA binding"/>
    <property type="evidence" value="ECO:0007669"/>
    <property type="project" value="UniProtKB-KW"/>
</dbReference>
<name>A0A4R1BL97_9ACTN</name>
<dbReference type="PANTHER" id="PTHR43537:SF24">
    <property type="entry name" value="GLUCONATE OPERON TRANSCRIPTIONAL REPRESSOR"/>
    <property type="match status" value="1"/>
</dbReference>
<dbReference type="SUPFAM" id="SSF48008">
    <property type="entry name" value="GntR ligand-binding domain-like"/>
    <property type="match status" value="1"/>
</dbReference>
<dbReference type="GO" id="GO:0003700">
    <property type="term" value="F:DNA-binding transcription factor activity"/>
    <property type="evidence" value="ECO:0007669"/>
    <property type="project" value="InterPro"/>
</dbReference>
<proteinExistence type="predicted"/>
<reference evidence="5 6" key="1">
    <citation type="submission" date="2019-03" db="EMBL/GenBank/DDBJ databases">
        <title>Whole genome sequence of a novel Rubrobacter taiwanensis strain, isolated from Yellowstone National Park.</title>
        <authorList>
            <person name="Freed S."/>
            <person name="Ramaley R.F."/>
            <person name="Kyndt J.A."/>
        </authorList>
    </citation>
    <scope>NUCLEOTIDE SEQUENCE [LARGE SCALE GENOMIC DNA]</scope>
    <source>
        <strain evidence="5 6">Yellowstone</strain>
    </source>
</reference>
<dbReference type="SMART" id="SM00895">
    <property type="entry name" value="FCD"/>
    <property type="match status" value="1"/>
</dbReference>
<dbReference type="Pfam" id="PF07729">
    <property type="entry name" value="FCD"/>
    <property type="match status" value="1"/>
</dbReference>
<sequence>MRGGVWVVSEALRDGGRSGVLESIRHSILVGEYGPGERLVEEQLARRLGVSRTPVRQALAMLEAEGLVEIAPNRGAMVCGFTIEEVWDIYDLRAVLEGHAARRAAARIRAEELERLGALCEQMESVKPGGFGDREEEIRCLVRLNNDFHGAIVEASRNRRLRHLVQRTVQLPLVFKAFFWYTPEERFISNHYHRQILRALEQGDAERAEIVMREHVYEGRDFVIRALEEERENER</sequence>
<keyword evidence="6" id="KW-1185">Reference proteome</keyword>
<feature type="domain" description="HTH gntR-type" evidence="4">
    <location>
        <begin position="14"/>
        <end position="81"/>
    </location>
</feature>
<dbReference type="PANTHER" id="PTHR43537">
    <property type="entry name" value="TRANSCRIPTIONAL REGULATOR, GNTR FAMILY"/>
    <property type="match status" value="1"/>
</dbReference>
<dbReference type="InterPro" id="IPR036388">
    <property type="entry name" value="WH-like_DNA-bd_sf"/>
</dbReference>
<dbReference type="Proteomes" id="UP000295244">
    <property type="component" value="Unassembled WGS sequence"/>
</dbReference>
<dbReference type="InterPro" id="IPR000524">
    <property type="entry name" value="Tscrpt_reg_HTH_GntR"/>
</dbReference>
<dbReference type="Pfam" id="PF00392">
    <property type="entry name" value="GntR"/>
    <property type="match status" value="1"/>
</dbReference>
<keyword evidence="2" id="KW-0238">DNA-binding</keyword>
<dbReference type="InterPro" id="IPR036390">
    <property type="entry name" value="WH_DNA-bd_sf"/>
</dbReference>
<keyword evidence="3" id="KW-0804">Transcription</keyword>
<protein>
    <submittedName>
        <fullName evidence="5">GntR family transcriptional regulator</fullName>
    </submittedName>
</protein>
<dbReference type="SUPFAM" id="SSF46785">
    <property type="entry name" value="Winged helix' DNA-binding domain"/>
    <property type="match status" value="1"/>
</dbReference>
<dbReference type="EMBL" id="SKBU01000013">
    <property type="protein sequence ID" value="TCJ18087.1"/>
    <property type="molecule type" value="Genomic_DNA"/>
</dbReference>
<dbReference type="InterPro" id="IPR011711">
    <property type="entry name" value="GntR_C"/>
</dbReference>
<gene>
    <name evidence="5" type="ORF">E0L93_06625</name>
</gene>
<keyword evidence="1" id="KW-0805">Transcription regulation</keyword>
<organism evidence="5 6">
    <name type="scientific">Rubrobacter taiwanensis</name>
    <dbReference type="NCBI Taxonomy" id="185139"/>
    <lineage>
        <taxon>Bacteria</taxon>
        <taxon>Bacillati</taxon>
        <taxon>Actinomycetota</taxon>
        <taxon>Rubrobacteria</taxon>
        <taxon>Rubrobacterales</taxon>
        <taxon>Rubrobacteraceae</taxon>
        <taxon>Rubrobacter</taxon>
    </lineage>
</organism>
<dbReference type="Gene3D" id="1.10.10.10">
    <property type="entry name" value="Winged helix-like DNA-binding domain superfamily/Winged helix DNA-binding domain"/>
    <property type="match status" value="1"/>
</dbReference>
<dbReference type="OrthoDB" id="8680240at2"/>
<dbReference type="PROSITE" id="PS50949">
    <property type="entry name" value="HTH_GNTR"/>
    <property type="match status" value="1"/>
</dbReference>
<dbReference type="AlphaFoldDB" id="A0A4R1BL97"/>
<dbReference type="Gene3D" id="1.20.120.530">
    <property type="entry name" value="GntR ligand-binding domain-like"/>
    <property type="match status" value="1"/>
</dbReference>
<dbReference type="CDD" id="cd07377">
    <property type="entry name" value="WHTH_GntR"/>
    <property type="match status" value="1"/>
</dbReference>
<dbReference type="PRINTS" id="PR00035">
    <property type="entry name" value="HTHGNTR"/>
</dbReference>
<evidence type="ECO:0000313" key="6">
    <source>
        <dbReference type="Proteomes" id="UP000295244"/>
    </source>
</evidence>
<evidence type="ECO:0000256" key="3">
    <source>
        <dbReference type="ARBA" id="ARBA00023163"/>
    </source>
</evidence>
<evidence type="ECO:0000259" key="4">
    <source>
        <dbReference type="PROSITE" id="PS50949"/>
    </source>
</evidence>
<dbReference type="SMART" id="SM00345">
    <property type="entry name" value="HTH_GNTR"/>
    <property type="match status" value="1"/>
</dbReference>
<comment type="caution">
    <text evidence="5">The sequence shown here is derived from an EMBL/GenBank/DDBJ whole genome shotgun (WGS) entry which is preliminary data.</text>
</comment>
<dbReference type="InterPro" id="IPR008920">
    <property type="entry name" value="TF_FadR/GntR_C"/>
</dbReference>
<evidence type="ECO:0000256" key="2">
    <source>
        <dbReference type="ARBA" id="ARBA00023125"/>
    </source>
</evidence>
<evidence type="ECO:0000313" key="5">
    <source>
        <dbReference type="EMBL" id="TCJ18087.1"/>
    </source>
</evidence>
<evidence type="ECO:0000256" key="1">
    <source>
        <dbReference type="ARBA" id="ARBA00023015"/>
    </source>
</evidence>
<accession>A0A4R1BL97</accession>